<evidence type="ECO:0000259" key="3">
    <source>
        <dbReference type="Pfam" id="PF00534"/>
    </source>
</evidence>
<dbReference type="KEGG" id="lxl:KDY119_01582"/>
<dbReference type="PANTHER" id="PTHR12526">
    <property type="entry name" value="GLYCOSYLTRANSFERASE"/>
    <property type="match status" value="1"/>
</dbReference>
<proteinExistence type="predicted"/>
<dbReference type="PANTHER" id="PTHR12526:SF510">
    <property type="entry name" value="D-INOSITOL 3-PHOSPHATE GLYCOSYLTRANSFERASE"/>
    <property type="match status" value="1"/>
</dbReference>
<name>A0A5P9Q9F0_9MICO</name>
<dbReference type="Pfam" id="PF13579">
    <property type="entry name" value="Glyco_trans_4_4"/>
    <property type="match status" value="1"/>
</dbReference>
<evidence type="ECO:0000256" key="2">
    <source>
        <dbReference type="ARBA" id="ARBA00022679"/>
    </source>
</evidence>
<dbReference type="EC" id="2.4.1.337" evidence="5"/>
<feature type="domain" description="Glycosyltransferase subfamily 4-like N-terminal" evidence="4">
    <location>
        <begin position="12"/>
        <end position="168"/>
    </location>
</feature>
<keyword evidence="6" id="KW-1185">Reference proteome</keyword>
<dbReference type="AlphaFoldDB" id="A0A5P9Q9F0"/>
<accession>A0A5P9Q9F0</accession>
<protein>
    <submittedName>
        <fullName evidence="5">1,2-diacylglycerol 3-alpha-glucosyltransferase</fullName>
        <ecNumber evidence="5">2.4.1.337</ecNumber>
    </submittedName>
</protein>
<keyword evidence="1 5" id="KW-0328">Glycosyltransferase</keyword>
<dbReference type="OrthoDB" id="3268555at2"/>
<dbReference type="InterPro" id="IPR028098">
    <property type="entry name" value="Glyco_trans_4-like_N"/>
</dbReference>
<dbReference type="EMBL" id="CP045529">
    <property type="protein sequence ID" value="QFU98073.1"/>
    <property type="molecule type" value="Genomic_DNA"/>
</dbReference>
<evidence type="ECO:0000256" key="1">
    <source>
        <dbReference type="ARBA" id="ARBA00022676"/>
    </source>
</evidence>
<dbReference type="InterPro" id="IPR001296">
    <property type="entry name" value="Glyco_trans_1"/>
</dbReference>
<organism evidence="5 6">
    <name type="scientific">Luteimicrobium xylanilyticum</name>
    <dbReference type="NCBI Taxonomy" id="1133546"/>
    <lineage>
        <taxon>Bacteria</taxon>
        <taxon>Bacillati</taxon>
        <taxon>Actinomycetota</taxon>
        <taxon>Actinomycetes</taxon>
        <taxon>Micrococcales</taxon>
        <taxon>Luteimicrobium</taxon>
    </lineage>
</organism>
<evidence type="ECO:0000259" key="4">
    <source>
        <dbReference type="Pfam" id="PF13579"/>
    </source>
</evidence>
<sequence>MRVLQILGSSAGGVGRHVGQAADALRAAGHDVVVAGPASVRPLVGEDVAFEAVEITDRPRPGDVAVVRQLAALRRGADVVHAHGLRAGALAVLAVRGLGRAPDDGARTPRVVVTLHNLPVGGRAVRGVSAVLERVVGRGADVVLGVSPDLVALATARGARRAELALVPAPRAVAAADGAARARRTREALGVTGDERLLVTVGRLAPQKGLGAAVAAARELARTPHAFRWVVAGDGPLRGELEAEIRASGVPVELLGARDDVGALLAAADVAVSTARWEGQPLWLQEALAQGAAIVATDVGGTRAVVGDGAVLVPSQPRAALAGSLAASIAGLLSDDAARDALRARARARAARLPTGADVVEQLEAVYRPGRAHG</sequence>
<dbReference type="Pfam" id="PF00534">
    <property type="entry name" value="Glycos_transf_1"/>
    <property type="match status" value="1"/>
</dbReference>
<dbReference type="GO" id="GO:0047228">
    <property type="term" value="F:1,2-diacylglycerol 3-glucosyltransferase activity"/>
    <property type="evidence" value="ECO:0007669"/>
    <property type="project" value="UniProtKB-EC"/>
</dbReference>
<gene>
    <name evidence="5" type="primary">bgsB</name>
    <name evidence="5" type="ORF">KDY119_01582</name>
</gene>
<evidence type="ECO:0000313" key="5">
    <source>
        <dbReference type="EMBL" id="QFU98073.1"/>
    </source>
</evidence>
<dbReference type="Proteomes" id="UP000326702">
    <property type="component" value="Chromosome"/>
</dbReference>
<feature type="domain" description="Glycosyl transferase family 1" evidence="3">
    <location>
        <begin position="185"/>
        <end position="348"/>
    </location>
</feature>
<dbReference type="Gene3D" id="3.40.50.2000">
    <property type="entry name" value="Glycogen Phosphorylase B"/>
    <property type="match status" value="2"/>
</dbReference>
<reference evidence="5 6" key="1">
    <citation type="submission" date="2019-10" db="EMBL/GenBank/DDBJ databases">
        <title>Genome sequence of Luteimicrobium xylanilyticum HY-24.</title>
        <authorList>
            <person name="Kim D.Y."/>
            <person name="Park H.-Y."/>
        </authorList>
    </citation>
    <scope>NUCLEOTIDE SEQUENCE [LARGE SCALE GENOMIC DNA]</scope>
    <source>
        <strain evidence="5 6">HY-24</strain>
    </source>
</reference>
<keyword evidence="2 5" id="KW-0808">Transferase</keyword>
<evidence type="ECO:0000313" key="6">
    <source>
        <dbReference type="Proteomes" id="UP000326702"/>
    </source>
</evidence>
<dbReference type="SUPFAM" id="SSF53756">
    <property type="entry name" value="UDP-Glycosyltransferase/glycogen phosphorylase"/>
    <property type="match status" value="1"/>
</dbReference>
<dbReference type="RefSeq" id="WP_153022161.1">
    <property type="nucleotide sequence ID" value="NZ_BAABIH010000003.1"/>
</dbReference>